<keyword evidence="2" id="KW-1185">Reference proteome</keyword>
<name>A0AAW4Y1W8_9BURK</name>
<dbReference type="InterPro" id="IPR011197">
    <property type="entry name" value="UCP012318"/>
</dbReference>
<dbReference type="PANTHER" id="PTHR42782">
    <property type="entry name" value="SI:CH73-314G15.3"/>
    <property type="match status" value="1"/>
</dbReference>
<dbReference type="Pfam" id="PF04305">
    <property type="entry name" value="DUF455"/>
    <property type="match status" value="1"/>
</dbReference>
<dbReference type="Proteomes" id="UP001199260">
    <property type="component" value="Unassembled WGS sequence"/>
</dbReference>
<dbReference type="RefSeq" id="WP_230778091.1">
    <property type="nucleotide sequence ID" value="NZ_JAJNCT010000021.1"/>
</dbReference>
<gene>
    <name evidence="1" type="ORF">LPW39_17380</name>
</gene>
<evidence type="ECO:0000313" key="2">
    <source>
        <dbReference type="Proteomes" id="UP001199260"/>
    </source>
</evidence>
<comment type="caution">
    <text evidence="1">The sequence shown here is derived from an EMBL/GenBank/DDBJ whole genome shotgun (WGS) entry which is preliminary data.</text>
</comment>
<dbReference type="CDD" id="cd00657">
    <property type="entry name" value="Ferritin_like"/>
    <property type="match status" value="1"/>
</dbReference>
<proteinExistence type="predicted"/>
<sequence>MELRQCALQALCVADAEEKSALALAMYAQRATISIAPQAQLAVPEGMTLPGHPAKPELKAHTAMGRRSPATAEGRAILLHAIAHIEFNAINLALDAIWRYDGMPEAFYQDWLQVAGEEAKHFQLLRAHLRKWGHDYGDYPAHQGLWTMCEKTADDIVARMALVPRTLEARGLDATPQIQAKLQQTSAQDALEAVAILDIILREEVGHVAIGNHWYQFLCAQRGLDPERHYSWLVGHYEAPRPRPPINLSARREAGFSQSELDWLQGQL</sequence>
<evidence type="ECO:0000313" key="1">
    <source>
        <dbReference type="EMBL" id="MCD2166896.1"/>
    </source>
</evidence>
<dbReference type="AlphaFoldDB" id="A0AAW4Y1W8"/>
<dbReference type="InterPro" id="IPR009078">
    <property type="entry name" value="Ferritin-like_SF"/>
</dbReference>
<reference evidence="1 2" key="1">
    <citation type="submission" date="2021-11" db="EMBL/GenBank/DDBJ databases">
        <title>Genome sequence.</title>
        <authorList>
            <person name="Sun Q."/>
        </authorList>
    </citation>
    <scope>NUCLEOTIDE SEQUENCE [LARGE SCALE GENOMIC DNA]</scope>
    <source>
        <strain evidence="1 2">KCTC 12005</strain>
    </source>
</reference>
<protein>
    <submittedName>
        <fullName evidence="1">Ferritin-like domain-containing protein</fullName>
    </submittedName>
</protein>
<dbReference type="PANTHER" id="PTHR42782:SF4">
    <property type="entry name" value="DUF455 DOMAIN-CONTAINING PROTEIN"/>
    <property type="match status" value="1"/>
</dbReference>
<dbReference type="InterPro" id="IPR007402">
    <property type="entry name" value="DUF455"/>
</dbReference>
<organism evidence="1 2">
    <name type="scientific">Comamonas koreensis</name>
    <dbReference type="NCBI Taxonomy" id="160825"/>
    <lineage>
        <taxon>Bacteria</taxon>
        <taxon>Pseudomonadati</taxon>
        <taxon>Pseudomonadota</taxon>
        <taxon>Betaproteobacteria</taxon>
        <taxon>Burkholderiales</taxon>
        <taxon>Comamonadaceae</taxon>
        <taxon>Comamonas</taxon>
    </lineage>
</organism>
<dbReference type="EMBL" id="JAJNCT010000021">
    <property type="protein sequence ID" value="MCD2166896.1"/>
    <property type="molecule type" value="Genomic_DNA"/>
</dbReference>
<accession>A0AAW4Y1W8</accession>
<dbReference type="SUPFAM" id="SSF47240">
    <property type="entry name" value="Ferritin-like"/>
    <property type="match status" value="1"/>
</dbReference>
<dbReference type="PIRSF" id="PIRSF012318">
    <property type="entry name" value="UCP012318"/>
    <property type="match status" value="1"/>
</dbReference>